<evidence type="ECO:0000256" key="2">
    <source>
        <dbReference type="SAM" id="MobiDB-lite"/>
    </source>
</evidence>
<dbReference type="Gene3D" id="3.30.710.10">
    <property type="entry name" value="Potassium Channel Kv1.1, Chain A"/>
    <property type="match status" value="1"/>
</dbReference>
<dbReference type="Proteomes" id="UP000078200">
    <property type="component" value="Unassembled WGS sequence"/>
</dbReference>
<proteinExistence type="predicted"/>
<dbReference type="SUPFAM" id="SSF54695">
    <property type="entry name" value="POZ domain"/>
    <property type="match status" value="1"/>
</dbReference>
<dbReference type="InterPro" id="IPR000210">
    <property type="entry name" value="BTB/POZ_dom"/>
</dbReference>
<protein>
    <submittedName>
        <fullName evidence="4">BTB domain-containing protein</fullName>
    </submittedName>
</protein>
<dbReference type="Pfam" id="PF00651">
    <property type="entry name" value="BTB"/>
    <property type="match status" value="1"/>
</dbReference>
<feature type="region of interest" description="Disordered" evidence="2">
    <location>
        <begin position="75"/>
        <end position="102"/>
    </location>
</feature>
<dbReference type="VEuPathDB" id="VectorBase:GAUT020703"/>
<feature type="region of interest" description="Disordered" evidence="2">
    <location>
        <begin position="310"/>
        <end position="333"/>
    </location>
</feature>
<feature type="compositionally biased region" description="Low complexity" evidence="2">
    <location>
        <begin position="319"/>
        <end position="333"/>
    </location>
</feature>
<dbReference type="PROSITE" id="PS50097">
    <property type="entry name" value="BTB"/>
    <property type="match status" value="1"/>
</dbReference>
<dbReference type="EnsemblMetazoa" id="GAUT020703-RA">
    <property type="protein sequence ID" value="GAUT020703-PA"/>
    <property type="gene ID" value="GAUT020703"/>
</dbReference>
<dbReference type="AlphaFoldDB" id="A0A1A9UZF0"/>
<dbReference type="SMART" id="SM00225">
    <property type="entry name" value="BTB"/>
    <property type="match status" value="1"/>
</dbReference>
<sequence length="645" mass="73609">MKSKLRYTGVHIGIFCFQGRDLITSKFSLIVFRFSKSFGRVPVQRQTTNMGQFMVKLKEPLQLYSDSVANMLTNRRKRKANADSTDSDDEQNLRNSQPPKKKKLLSTTQYIYQALFKEQKNSDIAIMALSKVWNLHKVYLSQSPYFYSMFNGSWRESCQDFVHVKILDNNITLEALDAVFGSMYSDEIEIDAKSVISILATATLFHLDGVIDKCSEVMTETINADTVITYYDAACQYGCRSVKKSTFNWLEINLLSIYAKYSNILKRINIDLMTALISSPDLYVMQTEFSLYTMLRSWIYLRLHPNYDSGNPQAQEGDQQQQQQQQQQQPQQPALEIVATLTENGNSSDAIQSFFLERKETCSFLATPEGQQYLMPFQALRTQYLINHHLDLKIVLNDNIIPKDWIHNHVLTHWNSILKVDHLPEEGPQNLSAEKFNENCMRCGRILLDPGYQKWRWTGFQFGLDLIIVCNSRVLSIRRHHRNEHERLLSLQVKRQFMIRASITSINSQRQPIFTQKSEINSLCLEKNEEVVLMTMDAKLVHPLLISVNLLVVPPTPQTFKENILLNEELVNSSPISEIGANCERPLTPPNSPQSESAICIVPATPPTTFSPQNTRRSVSATSSGSIVSTVSIGSASSFSSNDYM</sequence>
<evidence type="ECO:0000259" key="3">
    <source>
        <dbReference type="PROSITE" id="PS50097"/>
    </source>
</evidence>
<feature type="domain" description="BTB" evidence="3">
    <location>
        <begin position="122"/>
        <end position="192"/>
    </location>
</feature>
<evidence type="ECO:0000313" key="5">
    <source>
        <dbReference type="Proteomes" id="UP000078200"/>
    </source>
</evidence>
<dbReference type="InterPro" id="IPR043380">
    <property type="entry name" value="Gcl-like"/>
</dbReference>
<dbReference type="CDD" id="cd18305">
    <property type="entry name" value="BTB_POZ_GCL"/>
    <property type="match status" value="1"/>
</dbReference>
<evidence type="ECO:0000313" key="4">
    <source>
        <dbReference type="EnsemblMetazoa" id="GAUT020703-PA"/>
    </source>
</evidence>
<dbReference type="PANTHER" id="PTHR23231:SF17">
    <property type="entry name" value="BTB DOMAIN-CONTAINING PROTEIN"/>
    <property type="match status" value="1"/>
</dbReference>
<dbReference type="PANTHER" id="PTHR23231">
    <property type="entry name" value="GERM CELL-LESS PROTEIN"/>
    <property type="match status" value="1"/>
</dbReference>
<dbReference type="CDD" id="cd18495">
    <property type="entry name" value="BACK_GCL"/>
    <property type="match status" value="1"/>
</dbReference>
<dbReference type="GO" id="GO:0007281">
    <property type="term" value="P:germ cell development"/>
    <property type="evidence" value="ECO:0007669"/>
    <property type="project" value="InterPro"/>
</dbReference>
<name>A0A1A9UZF0_GLOAU</name>
<keyword evidence="1" id="KW-0217">Developmental protein</keyword>
<accession>A0A1A9UZF0</accession>
<dbReference type="InterPro" id="IPR011333">
    <property type="entry name" value="SKP1/BTB/POZ_sf"/>
</dbReference>
<organism evidence="4 5">
    <name type="scientific">Glossina austeni</name>
    <name type="common">Savannah tsetse fly</name>
    <dbReference type="NCBI Taxonomy" id="7395"/>
    <lineage>
        <taxon>Eukaryota</taxon>
        <taxon>Metazoa</taxon>
        <taxon>Ecdysozoa</taxon>
        <taxon>Arthropoda</taxon>
        <taxon>Hexapoda</taxon>
        <taxon>Insecta</taxon>
        <taxon>Pterygota</taxon>
        <taxon>Neoptera</taxon>
        <taxon>Endopterygota</taxon>
        <taxon>Diptera</taxon>
        <taxon>Brachycera</taxon>
        <taxon>Muscomorpha</taxon>
        <taxon>Hippoboscoidea</taxon>
        <taxon>Glossinidae</taxon>
        <taxon>Glossina</taxon>
    </lineage>
</organism>
<keyword evidence="5" id="KW-1185">Reference proteome</keyword>
<evidence type="ECO:0000256" key="1">
    <source>
        <dbReference type="ARBA" id="ARBA00022473"/>
    </source>
</evidence>
<reference evidence="4" key="1">
    <citation type="submission" date="2020-05" db="UniProtKB">
        <authorList>
            <consortium name="EnsemblMetazoa"/>
        </authorList>
    </citation>
    <scope>IDENTIFICATION</scope>
    <source>
        <strain evidence="4">TTRI</strain>
    </source>
</reference>